<keyword evidence="2 5" id="KW-0548">Nucleotidyltransferase</keyword>
<dbReference type="PANTHER" id="PTHR43793">
    <property type="entry name" value="FAD SYNTHASE"/>
    <property type="match status" value="1"/>
</dbReference>
<feature type="domain" description="LicD/FKTN/FKRP nucleotidyltransferase" evidence="4">
    <location>
        <begin position="217"/>
        <end position="289"/>
    </location>
</feature>
<name>A0A7S9XHH9_9VIRU</name>
<organism evidence="5">
    <name type="scientific">Virus NIOZ-UU159</name>
    <dbReference type="NCBI Taxonomy" id="2763270"/>
    <lineage>
        <taxon>Viruses</taxon>
    </lineage>
</organism>
<dbReference type="GO" id="GO:0016779">
    <property type="term" value="F:nucleotidyltransferase activity"/>
    <property type="evidence" value="ECO:0007669"/>
    <property type="project" value="UniProtKB-KW"/>
</dbReference>
<proteinExistence type="predicted"/>
<dbReference type="Gene3D" id="3.40.50.620">
    <property type="entry name" value="HUPs"/>
    <property type="match status" value="1"/>
</dbReference>
<evidence type="ECO:0000259" key="4">
    <source>
        <dbReference type="Pfam" id="PF04991"/>
    </source>
</evidence>
<dbReference type="InterPro" id="IPR014729">
    <property type="entry name" value="Rossmann-like_a/b/a_fold"/>
</dbReference>
<evidence type="ECO:0000259" key="3">
    <source>
        <dbReference type="Pfam" id="PF01467"/>
    </source>
</evidence>
<reference evidence="5" key="1">
    <citation type="submission" date="2020-08" db="EMBL/GenBank/DDBJ databases">
        <title>Bridging the membrane lipid divide: bacteria of the FCB group superphylum have the potential to synthesize archaeal ether lipids.</title>
        <authorList>
            <person name="Villanueva L."/>
            <person name="von Meijenfeldt F.A.B."/>
            <person name="Westbye A.B."/>
            <person name="Yadav S."/>
            <person name="Hopmans E.C."/>
            <person name="Dutilh B.E."/>
            <person name="Sinninghe Damste J.S."/>
        </authorList>
    </citation>
    <scope>NUCLEOTIDE SEQUENCE</scope>
    <source>
        <strain evidence="5">NIOZ-UU159</strain>
    </source>
</reference>
<feature type="domain" description="Cytidyltransferase-like" evidence="3">
    <location>
        <begin position="7"/>
        <end position="194"/>
    </location>
</feature>
<gene>
    <name evidence="5" type="ORF">NIOZUU159_00123</name>
</gene>
<evidence type="ECO:0000313" key="5">
    <source>
        <dbReference type="EMBL" id="QPI16630.1"/>
    </source>
</evidence>
<sequence length="372" mass="43938">MFEYIFTIGCFDKFHKSHITLLESMQKEGKKIIIGLHDNNSIKQLKNITDIDTYDNRKRNLEKYAYDIFMIDEADPTKSIKEYISKKFNEDIIPINIGSSSSNSKVIKNNYTGELFFIHDYKDRFEYNFKDDIIKITRIDNKNGWGQKLIGYKKNWCFMRADDNREFPSIIYVKSIMPIKFLPYSKDISATKIRDYKNDKVGLMNYILQKVVDILDEHDIPYYLDCGTLLGCIRNNELMKKDTDVDVTIHLSHWDKLNSIDFNKYELKRTRTLNGYPKNIYGNMISVKTKYSNLYCDIYTNPAFPLLDNKILNGKKYNVPFNSELYLTQLYGNWKVPSNTHASTEYHRGNGLVNSTYSEYWDKNYEIFKCKS</sequence>
<dbReference type="PANTHER" id="PTHR43793:SF1">
    <property type="entry name" value="FAD SYNTHASE"/>
    <property type="match status" value="1"/>
</dbReference>
<accession>A0A7S9XHH9</accession>
<dbReference type="GO" id="GO:0009100">
    <property type="term" value="P:glycoprotein metabolic process"/>
    <property type="evidence" value="ECO:0007669"/>
    <property type="project" value="UniProtKB-ARBA"/>
</dbReference>
<dbReference type="InterPro" id="IPR007074">
    <property type="entry name" value="LicD/FKTN/FKRP_NTP_transf"/>
</dbReference>
<protein>
    <submittedName>
        <fullName evidence="5">Phosphopantetheine adenylyltransferase</fullName>
    </submittedName>
</protein>
<dbReference type="EMBL" id="MW030589">
    <property type="protein sequence ID" value="QPI16630.1"/>
    <property type="molecule type" value="Genomic_DNA"/>
</dbReference>
<dbReference type="Pfam" id="PF01467">
    <property type="entry name" value="CTP_transf_like"/>
    <property type="match status" value="1"/>
</dbReference>
<dbReference type="InterPro" id="IPR004821">
    <property type="entry name" value="Cyt_trans-like"/>
</dbReference>
<dbReference type="InterPro" id="IPR050385">
    <property type="entry name" value="Archaeal_FAD_synthase"/>
</dbReference>
<dbReference type="Pfam" id="PF04991">
    <property type="entry name" value="LicD"/>
    <property type="match status" value="1"/>
</dbReference>
<evidence type="ECO:0000256" key="2">
    <source>
        <dbReference type="ARBA" id="ARBA00022695"/>
    </source>
</evidence>
<dbReference type="SUPFAM" id="SSF52374">
    <property type="entry name" value="Nucleotidylyl transferase"/>
    <property type="match status" value="1"/>
</dbReference>
<evidence type="ECO:0000256" key="1">
    <source>
        <dbReference type="ARBA" id="ARBA00022679"/>
    </source>
</evidence>
<dbReference type="NCBIfam" id="TIGR00125">
    <property type="entry name" value="cyt_tran_rel"/>
    <property type="match status" value="1"/>
</dbReference>
<keyword evidence="1 5" id="KW-0808">Transferase</keyword>